<feature type="chain" id="PRO_5022165659" description="Lysozyme-like domain-containing protein" evidence="1">
    <location>
        <begin position="17"/>
        <end position="222"/>
    </location>
</feature>
<reference evidence="2 3" key="1">
    <citation type="journal article" date="2019" name="New Phytol.">
        <title>Comparative genomics reveals unique wood-decay strategies and fruiting body development in the Schizophyllaceae.</title>
        <authorList>
            <person name="Almasi E."/>
            <person name="Sahu N."/>
            <person name="Krizsan K."/>
            <person name="Balint B."/>
            <person name="Kovacs G.M."/>
            <person name="Kiss B."/>
            <person name="Cseklye J."/>
            <person name="Drula E."/>
            <person name="Henrissat B."/>
            <person name="Nagy I."/>
            <person name="Chovatia M."/>
            <person name="Adam C."/>
            <person name="LaButti K."/>
            <person name="Lipzen A."/>
            <person name="Riley R."/>
            <person name="Grigoriev I.V."/>
            <person name="Nagy L.G."/>
        </authorList>
    </citation>
    <scope>NUCLEOTIDE SEQUENCE [LARGE SCALE GENOMIC DNA]</scope>
    <source>
        <strain evidence="2 3">NL-1724</strain>
    </source>
</reference>
<keyword evidence="3" id="KW-1185">Reference proteome</keyword>
<evidence type="ECO:0008006" key="4">
    <source>
        <dbReference type="Google" id="ProtNLM"/>
    </source>
</evidence>
<dbReference type="AlphaFoldDB" id="A0A550CLE8"/>
<accession>A0A550CLE8</accession>
<dbReference type="STRING" id="97359.A0A550CLE8"/>
<name>A0A550CLE8_9AGAR</name>
<evidence type="ECO:0000256" key="1">
    <source>
        <dbReference type="SAM" id="SignalP"/>
    </source>
</evidence>
<comment type="caution">
    <text evidence="2">The sequence shown here is derived from an EMBL/GenBank/DDBJ whole genome shotgun (WGS) entry which is preliminary data.</text>
</comment>
<protein>
    <recommendedName>
        <fullName evidence="4">Lysozyme-like domain-containing protein</fullName>
    </recommendedName>
</protein>
<sequence length="222" mass="23722">MQAFIVLSTLFSTILAAPVFAPAPTPGLARRDNSTAEALSAQLLTISPSADSCDGAKYPDECRTAPQAAQPILDSFDQYNITSVNEQAALISLMMYESGDFKYNWGHFVSGETVHTPGKGTRNMQSATFNEAYARSLFPAEEVDAAKASGAEDGVLELVSPDEYSFASAAWFITSQCTDAVRAGVQSGEQAGWETYLTDCIGTSVDQGRIDYWTKAKAALSA</sequence>
<evidence type="ECO:0000313" key="3">
    <source>
        <dbReference type="Proteomes" id="UP000320762"/>
    </source>
</evidence>
<dbReference type="EMBL" id="VDMD01000005">
    <property type="protein sequence ID" value="TRM65589.1"/>
    <property type="molecule type" value="Genomic_DNA"/>
</dbReference>
<gene>
    <name evidence="2" type="ORF">BD626DRAFT_489245</name>
</gene>
<feature type="signal peptide" evidence="1">
    <location>
        <begin position="1"/>
        <end position="16"/>
    </location>
</feature>
<proteinExistence type="predicted"/>
<evidence type="ECO:0000313" key="2">
    <source>
        <dbReference type="EMBL" id="TRM65589.1"/>
    </source>
</evidence>
<dbReference type="Proteomes" id="UP000320762">
    <property type="component" value="Unassembled WGS sequence"/>
</dbReference>
<keyword evidence="1" id="KW-0732">Signal</keyword>
<dbReference type="OrthoDB" id="2349272at2759"/>
<organism evidence="2 3">
    <name type="scientific">Schizophyllum amplum</name>
    <dbReference type="NCBI Taxonomy" id="97359"/>
    <lineage>
        <taxon>Eukaryota</taxon>
        <taxon>Fungi</taxon>
        <taxon>Dikarya</taxon>
        <taxon>Basidiomycota</taxon>
        <taxon>Agaricomycotina</taxon>
        <taxon>Agaricomycetes</taxon>
        <taxon>Agaricomycetidae</taxon>
        <taxon>Agaricales</taxon>
        <taxon>Schizophyllaceae</taxon>
        <taxon>Schizophyllum</taxon>
    </lineage>
</organism>